<evidence type="ECO:0000259" key="4">
    <source>
        <dbReference type="Pfam" id="PF01636"/>
    </source>
</evidence>
<evidence type="ECO:0000256" key="1">
    <source>
        <dbReference type="ARBA" id="ARBA00012513"/>
    </source>
</evidence>
<dbReference type="PANTHER" id="PTHR21310">
    <property type="entry name" value="AMINOGLYCOSIDE PHOSPHOTRANSFERASE-RELATED-RELATED"/>
    <property type="match status" value="1"/>
</dbReference>
<proteinExistence type="predicted"/>
<dbReference type="InterPro" id="IPR011009">
    <property type="entry name" value="Kinase-like_dom_sf"/>
</dbReference>
<dbReference type="Proteomes" id="UP000037505">
    <property type="component" value="Unassembled WGS sequence"/>
</dbReference>
<dbReference type="CDD" id="cd05120">
    <property type="entry name" value="APH_ChoK_like"/>
    <property type="match status" value="1"/>
</dbReference>
<dbReference type="AlphaFoldDB" id="A0A0L1JB48"/>
<dbReference type="GO" id="GO:0004674">
    <property type="term" value="F:protein serine/threonine kinase activity"/>
    <property type="evidence" value="ECO:0007669"/>
    <property type="project" value="UniProtKB-EC"/>
</dbReference>
<accession>A0A0L1JB48</accession>
<dbReference type="RefSeq" id="XP_015409855.1">
    <property type="nucleotide sequence ID" value="XM_015547879.1"/>
</dbReference>
<dbReference type="InterPro" id="IPR008266">
    <property type="entry name" value="Tyr_kinase_AS"/>
</dbReference>
<dbReference type="SUPFAM" id="SSF56112">
    <property type="entry name" value="Protein kinase-like (PK-like)"/>
    <property type="match status" value="1"/>
</dbReference>
<dbReference type="InterPro" id="IPR002575">
    <property type="entry name" value="Aminoglycoside_PTrfase"/>
</dbReference>
<sequence>MEPFGTSTVPSKYALATIRGLLQRKVSIMMPSKSKSPYKFSYTDAIQGKELYNYFGNRVLESRASGGRIVAVKVKPKRGFVRSEADMMHYASQQPGILAPQVLGCYDVDPEITVTVSDLVEGQSLDNIWHTMTKAEQKSIKQQLKEQVRLFRQCTQPYIGRIKRQKTKNFYDRIHLHYMGPFESEEEFDSWCLERVKSPTAKKIWARLLPGMRGTGEQKFVLTHGDLAARNIMVKDGKITGIVDWECSGFFPEYMEYALAAVVRDGHEGWWKPHLKEILEPCGFKRARFTAAIKWRGW</sequence>
<dbReference type="OrthoDB" id="8300194at2759"/>
<evidence type="ECO:0000256" key="3">
    <source>
        <dbReference type="ARBA" id="ARBA00048679"/>
    </source>
</evidence>
<comment type="caution">
    <text evidence="5">The sequence shown here is derived from an EMBL/GenBank/DDBJ whole genome shotgun (WGS) entry which is preliminary data.</text>
</comment>
<evidence type="ECO:0000256" key="2">
    <source>
        <dbReference type="ARBA" id="ARBA00047899"/>
    </source>
</evidence>
<organism evidence="5 6">
    <name type="scientific">Aspergillus nomiae NRRL (strain ATCC 15546 / NRRL 13137 / CBS 260.88 / M93)</name>
    <dbReference type="NCBI Taxonomy" id="1509407"/>
    <lineage>
        <taxon>Eukaryota</taxon>
        <taxon>Fungi</taxon>
        <taxon>Dikarya</taxon>
        <taxon>Ascomycota</taxon>
        <taxon>Pezizomycotina</taxon>
        <taxon>Eurotiomycetes</taxon>
        <taxon>Eurotiomycetidae</taxon>
        <taxon>Eurotiales</taxon>
        <taxon>Aspergillaceae</taxon>
        <taxon>Aspergillus</taxon>
        <taxon>Aspergillus subgen. Circumdati</taxon>
    </lineage>
</organism>
<comment type="catalytic activity">
    <reaction evidence="3">
        <text>L-seryl-[protein] + ATP = O-phospho-L-seryl-[protein] + ADP + H(+)</text>
        <dbReference type="Rhea" id="RHEA:17989"/>
        <dbReference type="Rhea" id="RHEA-COMP:9863"/>
        <dbReference type="Rhea" id="RHEA-COMP:11604"/>
        <dbReference type="ChEBI" id="CHEBI:15378"/>
        <dbReference type="ChEBI" id="CHEBI:29999"/>
        <dbReference type="ChEBI" id="CHEBI:30616"/>
        <dbReference type="ChEBI" id="CHEBI:83421"/>
        <dbReference type="ChEBI" id="CHEBI:456216"/>
        <dbReference type="EC" id="2.7.11.1"/>
    </reaction>
</comment>
<protein>
    <recommendedName>
        <fullName evidence="1">non-specific serine/threonine protein kinase</fullName>
        <ecNumber evidence="1">2.7.11.1</ecNumber>
    </recommendedName>
</protein>
<dbReference type="PANTHER" id="PTHR21310:SF58">
    <property type="entry name" value="AMINOGLYCOSIDE PHOSPHOTRANSFERASE DOMAIN-CONTAINING PROTEIN"/>
    <property type="match status" value="1"/>
</dbReference>
<name>A0A0L1JB48_ASPN3</name>
<dbReference type="GeneID" id="26804426"/>
<reference evidence="5 6" key="1">
    <citation type="submission" date="2014-06" db="EMBL/GenBank/DDBJ databases">
        <title>The Genome of the Aflatoxigenic Filamentous Fungus Aspergillus nomius.</title>
        <authorList>
            <person name="Moore M.G."/>
            <person name="Shannon B.M."/>
            <person name="Brian M.M."/>
        </authorList>
    </citation>
    <scope>NUCLEOTIDE SEQUENCE [LARGE SCALE GENOMIC DNA]</scope>
    <source>
        <strain evidence="5 6">NRRL 13137</strain>
    </source>
</reference>
<comment type="catalytic activity">
    <reaction evidence="2">
        <text>L-threonyl-[protein] + ATP = O-phospho-L-threonyl-[protein] + ADP + H(+)</text>
        <dbReference type="Rhea" id="RHEA:46608"/>
        <dbReference type="Rhea" id="RHEA-COMP:11060"/>
        <dbReference type="Rhea" id="RHEA-COMP:11605"/>
        <dbReference type="ChEBI" id="CHEBI:15378"/>
        <dbReference type="ChEBI" id="CHEBI:30013"/>
        <dbReference type="ChEBI" id="CHEBI:30616"/>
        <dbReference type="ChEBI" id="CHEBI:61977"/>
        <dbReference type="ChEBI" id="CHEBI:456216"/>
        <dbReference type="EC" id="2.7.11.1"/>
    </reaction>
</comment>
<dbReference type="InterPro" id="IPR051678">
    <property type="entry name" value="AGP_Transferase"/>
</dbReference>
<feature type="domain" description="Aminoglycoside phosphotransferase" evidence="4">
    <location>
        <begin position="72"/>
        <end position="261"/>
    </location>
</feature>
<dbReference type="Pfam" id="PF01636">
    <property type="entry name" value="APH"/>
    <property type="match status" value="1"/>
</dbReference>
<dbReference type="PROSITE" id="PS00109">
    <property type="entry name" value="PROTEIN_KINASE_TYR"/>
    <property type="match status" value="1"/>
</dbReference>
<gene>
    <name evidence="5" type="ORF">ANOM_002622</name>
</gene>
<dbReference type="EC" id="2.7.11.1" evidence="1"/>
<evidence type="ECO:0000313" key="5">
    <source>
        <dbReference type="EMBL" id="KNG88932.1"/>
    </source>
</evidence>
<dbReference type="Gene3D" id="3.90.1200.10">
    <property type="match status" value="1"/>
</dbReference>
<keyword evidence="6" id="KW-1185">Reference proteome</keyword>
<evidence type="ECO:0000313" key="6">
    <source>
        <dbReference type="Proteomes" id="UP000037505"/>
    </source>
</evidence>
<dbReference type="EMBL" id="JNOM01000042">
    <property type="protein sequence ID" value="KNG88932.1"/>
    <property type="molecule type" value="Genomic_DNA"/>
</dbReference>